<proteinExistence type="predicted"/>
<organism evidence="2 3">
    <name type="scientific">Rousettus aegyptiacus</name>
    <name type="common">Egyptian fruit bat</name>
    <name type="synonym">Pteropus aegyptiacus</name>
    <dbReference type="NCBI Taxonomy" id="9407"/>
    <lineage>
        <taxon>Eukaryota</taxon>
        <taxon>Metazoa</taxon>
        <taxon>Chordata</taxon>
        <taxon>Craniata</taxon>
        <taxon>Vertebrata</taxon>
        <taxon>Euteleostomi</taxon>
        <taxon>Mammalia</taxon>
        <taxon>Eutheria</taxon>
        <taxon>Laurasiatheria</taxon>
        <taxon>Chiroptera</taxon>
        <taxon>Yinpterochiroptera</taxon>
        <taxon>Pteropodoidea</taxon>
        <taxon>Pteropodidae</taxon>
        <taxon>Rousettinae</taxon>
        <taxon>Rousettus</taxon>
    </lineage>
</organism>
<evidence type="ECO:0000256" key="1">
    <source>
        <dbReference type="SAM" id="MobiDB-lite"/>
    </source>
</evidence>
<protein>
    <submittedName>
        <fullName evidence="2">Uncharacterized protein</fullName>
    </submittedName>
</protein>
<reference evidence="2 3" key="1">
    <citation type="journal article" date="2020" name="Nature">
        <title>Six reference-quality genomes reveal evolution of bat adaptations.</title>
        <authorList>
            <person name="Jebb D."/>
            <person name="Huang Z."/>
            <person name="Pippel M."/>
            <person name="Hughes G.M."/>
            <person name="Lavrichenko K."/>
            <person name="Devanna P."/>
            <person name="Winkler S."/>
            <person name="Jermiin L.S."/>
            <person name="Skirmuntt E.C."/>
            <person name="Katzourakis A."/>
            <person name="Burkitt-Gray L."/>
            <person name="Ray D.A."/>
            <person name="Sullivan K.A.M."/>
            <person name="Roscito J.G."/>
            <person name="Kirilenko B.M."/>
            <person name="Davalos L.M."/>
            <person name="Corthals A.P."/>
            <person name="Power M.L."/>
            <person name="Jones G."/>
            <person name="Ransome R.D."/>
            <person name="Dechmann D.K.N."/>
            <person name="Locatelli A.G."/>
            <person name="Puechmaille S.J."/>
            <person name="Fedrigo O."/>
            <person name="Jarvis E.D."/>
            <person name="Hiller M."/>
            <person name="Vernes S.C."/>
            <person name="Myers E.W."/>
            <person name="Teeling E.C."/>
        </authorList>
    </citation>
    <scope>NUCLEOTIDE SEQUENCE [LARGE SCALE GENOMIC DNA]</scope>
    <source>
        <strain evidence="2">MRouAeg1</strain>
        <tissue evidence="2">Muscle</tissue>
    </source>
</reference>
<dbReference type="EMBL" id="JACASE010000002">
    <property type="protein sequence ID" value="KAF6496189.1"/>
    <property type="molecule type" value="Genomic_DNA"/>
</dbReference>
<comment type="caution">
    <text evidence="2">The sequence shown here is derived from an EMBL/GenBank/DDBJ whole genome shotgun (WGS) entry which is preliminary data.</text>
</comment>
<gene>
    <name evidence="2" type="ORF">HJG63_010417</name>
</gene>
<dbReference type="AlphaFoldDB" id="A0A7J8JIN8"/>
<accession>A0A7J8JIN8</accession>
<dbReference type="Proteomes" id="UP000593571">
    <property type="component" value="Unassembled WGS sequence"/>
</dbReference>
<feature type="compositionally biased region" description="Basic and acidic residues" evidence="1">
    <location>
        <begin position="1"/>
        <end position="26"/>
    </location>
</feature>
<name>A0A7J8JIN8_ROUAE</name>
<keyword evidence="3" id="KW-1185">Reference proteome</keyword>
<feature type="region of interest" description="Disordered" evidence="1">
    <location>
        <begin position="1"/>
        <end position="30"/>
    </location>
</feature>
<sequence length="125" mass="13169">MGHETGGHGTSPREETVLQAKEEQEHWPCGGRPQSSLLWLHPGALPCPELTPPSARSGQTLSSFRPVTVHDTLKDNQGQTLSTCGAGADLGFTPELGAPLVIHWTSFSTATPLGAVSLDYQVSPG</sequence>
<evidence type="ECO:0000313" key="2">
    <source>
        <dbReference type="EMBL" id="KAF6496189.1"/>
    </source>
</evidence>
<evidence type="ECO:0000313" key="3">
    <source>
        <dbReference type="Proteomes" id="UP000593571"/>
    </source>
</evidence>